<protein>
    <submittedName>
        <fullName evidence="1">Gliding motility-associated-like protein</fullName>
    </submittedName>
</protein>
<dbReference type="Pfam" id="PF13585">
    <property type="entry name" value="CHU_C"/>
    <property type="match status" value="1"/>
</dbReference>
<dbReference type="AlphaFoldDB" id="A0A562PHJ2"/>
<name>A0A562PHJ2_9FLAO</name>
<feature type="non-terminal residue" evidence="1">
    <location>
        <position position="1"/>
    </location>
</feature>
<dbReference type="NCBIfam" id="TIGR04131">
    <property type="entry name" value="Bac_Flav_CTERM"/>
    <property type="match status" value="1"/>
</dbReference>
<dbReference type="RefSeq" id="WP_146841192.1">
    <property type="nucleotide sequence ID" value="NZ_VLKX01000023.1"/>
</dbReference>
<comment type="caution">
    <text evidence="1">The sequence shown here is derived from an EMBL/GenBank/DDBJ whole genome shotgun (WGS) entry which is preliminary data.</text>
</comment>
<accession>A0A562PHJ2</accession>
<sequence>QGSNTFTGLAPGNYTLYVRNTADTTCVTPSGSTTTINAVPTPPVVPTTASVVQPTCGTPSGTIVITAQTGVEYSLNGTSYQGSNTFTGLAPGNYTLYVRNTADTTCVTSSALTTTINPTQVVLLPTAFRTVQPTCAVQSGSIEITAQTGVEYSLNGTSYQGSNTFTGLVPGNYTLYVRSAADNSCLNSSASTVTINAIPTPPTTPNMSSVIQPTCGTPSGTIVITSQTGVEYSLNGTTYQASNTFSGLAPNNYVLYVRNIADNTCSVQSISSVTVNPLPLLPSTPTLIQVVQPTCLVPSGSITISTQPNVQYSIGNGYQDSNVFNNLAPGKYIISVRFTNSIACITLGSDVTINAIPPQIQFETKGDCENKEYILTANPLSGSYDPNNVSYQWRDNTGAPIGTNSNVLNVTDVIASTPSGQLVFPVTYTLTVTSTNTGCETSNDVVIESAYCNIQKGISPDGNGSNDFFDLRLMNVKKLEIFNRYGIKVYSQSDYTDQWKGQSNKGEDLPSATYYYVIEFNTGEPKTGWIYLIREKQ</sequence>
<proteinExistence type="predicted"/>
<reference evidence="1 2" key="1">
    <citation type="journal article" date="2015" name="Stand. Genomic Sci.">
        <title>Genomic Encyclopedia of Bacterial and Archaeal Type Strains, Phase III: the genomes of soil and plant-associated and newly described type strains.</title>
        <authorList>
            <person name="Whitman W.B."/>
            <person name="Woyke T."/>
            <person name="Klenk H.P."/>
            <person name="Zhou Y."/>
            <person name="Lilburn T.G."/>
            <person name="Beck B.J."/>
            <person name="De Vos P."/>
            <person name="Vandamme P."/>
            <person name="Eisen J.A."/>
            <person name="Garrity G."/>
            <person name="Hugenholtz P."/>
            <person name="Kyrpides N.C."/>
        </authorList>
    </citation>
    <scope>NUCLEOTIDE SEQUENCE [LARGE SCALE GENOMIC DNA]</scope>
    <source>
        <strain evidence="1 2">CGMCC 1.5380</strain>
    </source>
</reference>
<dbReference type="Proteomes" id="UP000321392">
    <property type="component" value="Unassembled WGS sequence"/>
</dbReference>
<dbReference type="InterPro" id="IPR026341">
    <property type="entry name" value="T9SS_type_B"/>
</dbReference>
<dbReference type="EMBL" id="VLKX01000023">
    <property type="protein sequence ID" value="TWI43911.1"/>
    <property type="molecule type" value="Genomic_DNA"/>
</dbReference>
<evidence type="ECO:0000313" key="1">
    <source>
        <dbReference type="EMBL" id="TWI43911.1"/>
    </source>
</evidence>
<evidence type="ECO:0000313" key="2">
    <source>
        <dbReference type="Proteomes" id="UP000321392"/>
    </source>
</evidence>
<organism evidence="1 2">
    <name type="scientific">Flavobacterium glaciei</name>
    <dbReference type="NCBI Taxonomy" id="386300"/>
    <lineage>
        <taxon>Bacteria</taxon>
        <taxon>Pseudomonadati</taxon>
        <taxon>Bacteroidota</taxon>
        <taxon>Flavobacteriia</taxon>
        <taxon>Flavobacteriales</taxon>
        <taxon>Flavobacteriaceae</taxon>
        <taxon>Flavobacterium</taxon>
    </lineage>
</organism>
<gene>
    <name evidence="1" type="ORF">IQ02_02780</name>
</gene>